<keyword evidence="2" id="KW-0812">Transmembrane</keyword>
<keyword evidence="4" id="KW-1185">Reference proteome</keyword>
<evidence type="ECO:0000256" key="1">
    <source>
        <dbReference type="SAM" id="MobiDB-lite"/>
    </source>
</evidence>
<dbReference type="EMBL" id="JARJLG010000008">
    <property type="protein sequence ID" value="KAJ7778599.1"/>
    <property type="molecule type" value="Genomic_DNA"/>
</dbReference>
<evidence type="ECO:0000313" key="3">
    <source>
        <dbReference type="EMBL" id="KAJ7778599.1"/>
    </source>
</evidence>
<comment type="caution">
    <text evidence="3">The sequence shown here is derived from an EMBL/GenBank/DDBJ whole genome shotgun (WGS) entry which is preliminary data.</text>
</comment>
<accession>A0AAD7NWY3</accession>
<evidence type="ECO:0000313" key="4">
    <source>
        <dbReference type="Proteomes" id="UP001215280"/>
    </source>
</evidence>
<feature type="transmembrane region" description="Helical" evidence="2">
    <location>
        <begin position="49"/>
        <end position="68"/>
    </location>
</feature>
<dbReference type="AlphaFoldDB" id="A0AAD7NWY3"/>
<reference evidence="3" key="1">
    <citation type="submission" date="2023-03" db="EMBL/GenBank/DDBJ databases">
        <title>Massive genome expansion in bonnet fungi (Mycena s.s.) driven by repeated elements and novel gene families across ecological guilds.</title>
        <authorList>
            <consortium name="Lawrence Berkeley National Laboratory"/>
            <person name="Harder C.B."/>
            <person name="Miyauchi S."/>
            <person name="Viragh M."/>
            <person name="Kuo A."/>
            <person name="Thoen E."/>
            <person name="Andreopoulos B."/>
            <person name="Lu D."/>
            <person name="Skrede I."/>
            <person name="Drula E."/>
            <person name="Henrissat B."/>
            <person name="Morin E."/>
            <person name="Kohler A."/>
            <person name="Barry K."/>
            <person name="LaButti K."/>
            <person name="Morin E."/>
            <person name="Salamov A."/>
            <person name="Lipzen A."/>
            <person name="Mereny Z."/>
            <person name="Hegedus B."/>
            <person name="Baldrian P."/>
            <person name="Stursova M."/>
            <person name="Weitz H."/>
            <person name="Taylor A."/>
            <person name="Grigoriev I.V."/>
            <person name="Nagy L.G."/>
            <person name="Martin F."/>
            <person name="Kauserud H."/>
        </authorList>
    </citation>
    <scope>NUCLEOTIDE SEQUENCE</scope>
    <source>
        <strain evidence="3">CBHHK188m</strain>
    </source>
</reference>
<protein>
    <submittedName>
        <fullName evidence="3">Uncharacterized protein</fullName>
    </submittedName>
</protein>
<keyword evidence="2" id="KW-1133">Transmembrane helix</keyword>
<dbReference type="Proteomes" id="UP001215280">
    <property type="component" value="Unassembled WGS sequence"/>
</dbReference>
<organism evidence="3 4">
    <name type="scientific">Mycena maculata</name>
    <dbReference type="NCBI Taxonomy" id="230809"/>
    <lineage>
        <taxon>Eukaryota</taxon>
        <taxon>Fungi</taxon>
        <taxon>Dikarya</taxon>
        <taxon>Basidiomycota</taxon>
        <taxon>Agaricomycotina</taxon>
        <taxon>Agaricomycetes</taxon>
        <taxon>Agaricomycetidae</taxon>
        <taxon>Agaricales</taxon>
        <taxon>Marasmiineae</taxon>
        <taxon>Mycenaceae</taxon>
        <taxon>Mycena</taxon>
    </lineage>
</organism>
<evidence type="ECO:0000256" key="2">
    <source>
        <dbReference type="SAM" id="Phobius"/>
    </source>
</evidence>
<keyword evidence="2" id="KW-0472">Membrane</keyword>
<sequence length="316" mass="34978">MSPINYFPTARDIVSDIASASVTSSAVPSPTPSTSTNIAGNISKVMPAWVAYLFPILFFVLFALWWAWRRPYDTSPDFFQIYANYKKAVNDKAAPMPQPTIVEPAPAYTAAAKNAAPGSEDVPSRQTACNTLQNQRRSAQVFEKPLVTEAPLPPILRPEGARLLERKLGVPQCSRKILLSGEWHMETNLKNIIPPNCSVTEPEFAVRERKLGVYLQTTVHVLLPLGGNLWYRSRERKFGFRDHLSISVIPLRHGASPPCSPPSERREIKFGAHDCPRSIIGLHRPHLSASEGAESENKKENSAPEVNPLSSFTADL</sequence>
<name>A0AAD7NWY3_9AGAR</name>
<feature type="region of interest" description="Disordered" evidence="1">
    <location>
        <begin position="286"/>
        <end position="316"/>
    </location>
</feature>
<gene>
    <name evidence="3" type="ORF">DFH07DRAFT_765826</name>
</gene>
<proteinExistence type="predicted"/>